<evidence type="ECO:0000313" key="3">
    <source>
        <dbReference type="Proteomes" id="UP000199226"/>
    </source>
</evidence>
<evidence type="ECO:0000259" key="1">
    <source>
        <dbReference type="Pfam" id="PF01261"/>
    </source>
</evidence>
<dbReference type="Pfam" id="PF01261">
    <property type="entry name" value="AP_endonuc_2"/>
    <property type="match status" value="1"/>
</dbReference>
<feature type="domain" description="Xylose isomerase-like TIM barrel" evidence="1">
    <location>
        <begin position="64"/>
        <end position="302"/>
    </location>
</feature>
<accession>A0A1G9W7Y4</accession>
<dbReference type="InterPro" id="IPR050312">
    <property type="entry name" value="IolE/XylAMocC-like"/>
</dbReference>
<dbReference type="RefSeq" id="WP_090705965.1">
    <property type="nucleotide sequence ID" value="NZ_FNHH01000024.1"/>
</dbReference>
<dbReference type="STRING" id="990371.SAMN05421813_12413"/>
<name>A0A1G9W7Y4_9SPHI</name>
<evidence type="ECO:0000313" key="2">
    <source>
        <dbReference type="EMBL" id="SDM80674.1"/>
    </source>
</evidence>
<dbReference type="OrthoDB" id="930834at2"/>
<dbReference type="AlphaFoldDB" id="A0A1G9W7Y4"/>
<dbReference type="Gene3D" id="3.20.20.150">
    <property type="entry name" value="Divalent-metal-dependent TIM barrel enzymes"/>
    <property type="match status" value="1"/>
</dbReference>
<dbReference type="SUPFAM" id="SSF51658">
    <property type="entry name" value="Xylose isomerase-like"/>
    <property type="match status" value="1"/>
</dbReference>
<organism evidence="2 3">
    <name type="scientific">Daejeonella rubra</name>
    <dbReference type="NCBI Taxonomy" id="990371"/>
    <lineage>
        <taxon>Bacteria</taxon>
        <taxon>Pseudomonadati</taxon>
        <taxon>Bacteroidota</taxon>
        <taxon>Sphingobacteriia</taxon>
        <taxon>Sphingobacteriales</taxon>
        <taxon>Sphingobacteriaceae</taxon>
        <taxon>Daejeonella</taxon>
    </lineage>
</organism>
<dbReference type="Proteomes" id="UP000199226">
    <property type="component" value="Unassembled WGS sequence"/>
</dbReference>
<dbReference type="GO" id="GO:0016853">
    <property type="term" value="F:isomerase activity"/>
    <property type="evidence" value="ECO:0007669"/>
    <property type="project" value="UniProtKB-KW"/>
</dbReference>
<protein>
    <submittedName>
        <fullName evidence="2">Sugar phosphate isomerase/epimerase</fullName>
    </submittedName>
</protein>
<gene>
    <name evidence="2" type="ORF">SAMN05421813_12413</name>
</gene>
<dbReference type="InterPro" id="IPR013022">
    <property type="entry name" value="Xyl_isomerase-like_TIM-brl"/>
</dbReference>
<sequence length="316" mass="34847">MERRKFITLGVTAGIAAGSLPGSTLAGTPKIEVPGKRYQKGLSPWPVCLDTATIRPASLKDKVKIAAKAGYDAIEPWDGELQKFEAEGGSLKDLGKEIKDLGLFVPSVIGLWNALPPTKDLWESSLKDTRNRMRMAADIGAEHIQTIPNTVGENYSQKWVADRYRDIIEIGINEFKIYPALVFVKYFPVKTLGQAAGIAMDANHPHAMIIPDVYHMYISEGGFEAIKLLRGEMIAIFQFNDAPASPALAQLNDEHRVYPGDGILPLEQIFKDLKGTGFKGCVSLEIYNPEYWKGDLQKVAETGLRKTLEVFQKAGV</sequence>
<reference evidence="3" key="1">
    <citation type="submission" date="2016-10" db="EMBL/GenBank/DDBJ databases">
        <authorList>
            <person name="Varghese N."/>
            <person name="Submissions S."/>
        </authorList>
    </citation>
    <scope>NUCLEOTIDE SEQUENCE [LARGE SCALE GENOMIC DNA]</scope>
    <source>
        <strain evidence="3">DSM 24536</strain>
    </source>
</reference>
<dbReference type="PANTHER" id="PTHR12110">
    <property type="entry name" value="HYDROXYPYRUVATE ISOMERASE"/>
    <property type="match status" value="1"/>
</dbReference>
<proteinExistence type="predicted"/>
<dbReference type="EMBL" id="FNHH01000024">
    <property type="protein sequence ID" value="SDM80674.1"/>
    <property type="molecule type" value="Genomic_DNA"/>
</dbReference>
<keyword evidence="2" id="KW-0413">Isomerase</keyword>
<keyword evidence="3" id="KW-1185">Reference proteome</keyword>
<dbReference type="PANTHER" id="PTHR12110:SF48">
    <property type="entry name" value="BLL3656 PROTEIN"/>
    <property type="match status" value="1"/>
</dbReference>
<dbReference type="InterPro" id="IPR036237">
    <property type="entry name" value="Xyl_isomerase-like_sf"/>
</dbReference>